<organism evidence="3 4">
    <name type="scientific">Desulfolithobacter dissulfuricans</name>
    <dbReference type="NCBI Taxonomy" id="2795293"/>
    <lineage>
        <taxon>Bacteria</taxon>
        <taxon>Pseudomonadati</taxon>
        <taxon>Thermodesulfobacteriota</taxon>
        <taxon>Desulfobulbia</taxon>
        <taxon>Desulfobulbales</taxon>
        <taxon>Desulfobulbaceae</taxon>
        <taxon>Desulfolithobacter</taxon>
    </lineage>
</organism>
<dbReference type="AlphaFoldDB" id="A0A915XL54"/>
<comment type="caution">
    <text evidence="1">Lacks conserved residue(s) required for the propagation of feature annotation.</text>
</comment>
<feature type="domain" description="Response regulatory" evidence="2">
    <location>
        <begin position="1"/>
        <end position="60"/>
    </location>
</feature>
<dbReference type="RefSeq" id="WP_267926902.1">
    <property type="nucleotide sequence ID" value="NZ_AP024233.1"/>
</dbReference>
<evidence type="ECO:0000313" key="3">
    <source>
        <dbReference type="EMBL" id="BCO10168.1"/>
    </source>
</evidence>
<evidence type="ECO:0000259" key="2">
    <source>
        <dbReference type="PROSITE" id="PS50110"/>
    </source>
</evidence>
<dbReference type="PROSITE" id="PS50110">
    <property type="entry name" value="RESPONSE_REGULATORY"/>
    <property type="match status" value="1"/>
</dbReference>
<keyword evidence="4" id="KW-1185">Reference proteome</keyword>
<evidence type="ECO:0000313" key="4">
    <source>
        <dbReference type="Proteomes" id="UP001063350"/>
    </source>
</evidence>
<accession>A0A915XL54</accession>
<dbReference type="InterPro" id="IPR011006">
    <property type="entry name" value="CheY-like_superfamily"/>
</dbReference>
<dbReference type="SUPFAM" id="SSF52172">
    <property type="entry name" value="CheY-like"/>
    <property type="match status" value="1"/>
</dbReference>
<reference evidence="3" key="1">
    <citation type="submission" date="2020-12" db="EMBL/GenBank/DDBJ databases">
        <title>Desulfobium dissulfuricans gen. nov., sp. nov., a novel mesophilic, sulfate-reducing bacterium isolated from a deep-sea hydrothermal vent.</title>
        <authorList>
            <person name="Hashimoto Y."/>
            <person name="Tame A."/>
            <person name="Sawayama S."/>
            <person name="Miyazaki J."/>
            <person name="Takai K."/>
            <person name="Nakagawa S."/>
        </authorList>
    </citation>
    <scope>NUCLEOTIDE SEQUENCE</scope>
    <source>
        <strain evidence="3">GF1</strain>
    </source>
</reference>
<dbReference type="EMBL" id="AP024233">
    <property type="protein sequence ID" value="BCO10168.1"/>
    <property type="molecule type" value="Genomic_DNA"/>
</dbReference>
<evidence type="ECO:0000256" key="1">
    <source>
        <dbReference type="PROSITE-ProRule" id="PRU00169"/>
    </source>
</evidence>
<proteinExistence type="predicted"/>
<dbReference type="Proteomes" id="UP001063350">
    <property type="component" value="Chromosome"/>
</dbReference>
<name>A0A915XL54_9BACT</name>
<gene>
    <name evidence="3" type="ORF">GF1_25440</name>
</gene>
<dbReference type="Gene3D" id="3.40.50.2300">
    <property type="match status" value="1"/>
</dbReference>
<protein>
    <recommendedName>
        <fullName evidence="2">Response regulatory domain-containing protein</fullName>
    </recommendedName>
</protein>
<dbReference type="KEGG" id="ddu:GF1_25440"/>
<dbReference type="InterPro" id="IPR001789">
    <property type="entry name" value="Sig_transdc_resp-reg_receiver"/>
</dbReference>
<dbReference type="GO" id="GO:0000160">
    <property type="term" value="P:phosphorelay signal transduction system"/>
    <property type="evidence" value="ECO:0007669"/>
    <property type="project" value="InterPro"/>
</dbReference>
<sequence length="62" mass="7071">MNGRQTYEKVRELYPEQKALIASGLAEDSEVTRALELGVCEFIAKPYTLEELGRAMRRVLAR</sequence>